<evidence type="ECO:0008006" key="3">
    <source>
        <dbReference type="Google" id="ProtNLM"/>
    </source>
</evidence>
<name>A0A2I2A9X7_9LACO</name>
<gene>
    <name evidence="1" type="ORF">CYR79_07620</name>
</gene>
<organism evidence="1 2">
    <name type="scientific">Ligilactobacillus agilis</name>
    <dbReference type="NCBI Taxonomy" id="1601"/>
    <lineage>
        <taxon>Bacteria</taxon>
        <taxon>Bacillati</taxon>
        <taxon>Bacillota</taxon>
        <taxon>Bacilli</taxon>
        <taxon>Lactobacillales</taxon>
        <taxon>Lactobacillaceae</taxon>
        <taxon>Ligilactobacillus</taxon>
    </lineage>
</organism>
<evidence type="ECO:0000313" key="1">
    <source>
        <dbReference type="EMBL" id="PLA76163.1"/>
    </source>
</evidence>
<dbReference type="AlphaFoldDB" id="A0A2I2A9X7"/>
<protein>
    <recommendedName>
        <fullName evidence="3">Nucleotidyltransferase family protein</fullName>
    </recommendedName>
</protein>
<dbReference type="InterPro" id="IPR009267">
    <property type="entry name" value="NTP_transf_6"/>
</dbReference>
<dbReference type="Pfam" id="PF06042">
    <property type="entry name" value="NTP_transf_6"/>
    <property type="match status" value="1"/>
</dbReference>
<evidence type="ECO:0000313" key="2">
    <source>
        <dbReference type="Proteomes" id="UP000234579"/>
    </source>
</evidence>
<dbReference type="PANTHER" id="PTHR39166:SF1">
    <property type="entry name" value="BLL1166 PROTEIN"/>
    <property type="match status" value="1"/>
</dbReference>
<sequence length="186" mass="21898">MNNLAKVLEDDEKFMALLKIIQSFELKDCWLCAGTIRNYIWNVLSGKEGFSDAHFSDVDVIFFDKKLSYEQTLALEARVKRLYPEYRWEIKNQYYMHIHSPNTEKYTSSRDAVSKFPEKCTAIAVRLNSNHNLELYAPYGVEDLVNFKVTPTPYYASDAERSLVYNKRVKEKAWCKFWPQLVVELI</sequence>
<dbReference type="Proteomes" id="UP000234579">
    <property type="component" value="Unassembled WGS sequence"/>
</dbReference>
<dbReference type="EMBL" id="PKGI01000037">
    <property type="protein sequence ID" value="PLA76163.1"/>
    <property type="molecule type" value="Genomic_DNA"/>
</dbReference>
<accession>A0A2I2A9X7</accession>
<proteinExistence type="predicted"/>
<comment type="caution">
    <text evidence="1">The sequence shown here is derived from an EMBL/GenBank/DDBJ whole genome shotgun (WGS) entry which is preliminary data.</text>
</comment>
<dbReference type="RefSeq" id="WP_101812069.1">
    <property type="nucleotide sequence ID" value="NZ_PKGI01000037.1"/>
</dbReference>
<dbReference type="PANTHER" id="PTHR39166">
    <property type="entry name" value="BLL1166 PROTEIN"/>
    <property type="match status" value="1"/>
</dbReference>
<reference evidence="2" key="1">
    <citation type="submission" date="2017-12" db="EMBL/GenBank/DDBJ databases">
        <authorList>
            <person name="Christensen H."/>
        </authorList>
    </citation>
    <scope>NUCLEOTIDE SEQUENCE [LARGE SCALE GENOMIC DNA]</scope>
    <source>
        <strain evidence="2">268A</strain>
    </source>
</reference>